<dbReference type="Pfam" id="PF14310">
    <property type="entry name" value="Fn3-like"/>
    <property type="match status" value="1"/>
</dbReference>
<evidence type="ECO:0000313" key="7">
    <source>
        <dbReference type="EMBL" id="GII01904.1"/>
    </source>
</evidence>
<dbReference type="GO" id="GO:0005975">
    <property type="term" value="P:carbohydrate metabolic process"/>
    <property type="evidence" value="ECO:0007669"/>
    <property type="project" value="InterPro"/>
</dbReference>
<reference evidence="7" key="1">
    <citation type="submission" date="2021-01" db="EMBL/GenBank/DDBJ databases">
        <title>Whole genome shotgun sequence of Planobispora takensis NBRC 109077.</title>
        <authorList>
            <person name="Komaki H."/>
            <person name="Tamura T."/>
        </authorList>
    </citation>
    <scope>NUCLEOTIDE SEQUENCE</scope>
    <source>
        <strain evidence="7">NBRC 109077</strain>
    </source>
</reference>
<dbReference type="InterPro" id="IPR050288">
    <property type="entry name" value="Cellulose_deg_GH3"/>
</dbReference>
<dbReference type="Gene3D" id="2.60.40.10">
    <property type="entry name" value="Immunoglobulins"/>
    <property type="match status" value="1"/>
</dbReference>
<feature type="domain" description="Fibronectin type III-like" evidence="6">
    <location>
        <begin position="770"/>
        <end position="838"/>
    </location>
</feature>
<dbReference type="InterPro" id="IPR026891">
    <property type="entry name" value="Fn3-like"/>
</dbReference>
<dbReference type="Pfam" id="PF00933">
    <property type="entry name" value="Glyco_hydro_3"/>
    <property type="match status" value="1"/>
</dbReference>
<sequence>MQSETGAVDIEELIAKLDLRAKVRLLTGADTWSLPAMPEIGLDRLVMSDGPIGVRGEQWTAADPSIALPSPTALAATWDLALVRRAGRLLAQEARRKGVHVLLAPTLNLHRSPLGGRHFECFSEDPYLTGEIGAAYVEGVQEGGVATTPKHFVANDFETERFTVSVKVSDKTLREVYLAPFERVVRAGAWGVMAAYNAVNGITMTEHRALQRDLLKGEWGFDGFVVSDWTAARSTEATAEGGLDVAMPGPSGPWGGKLEAAVREGRVPEEIVDDQVRRVLRLARRVGALKPPGAGTAGDAVDVSGTSPHDAALSGASPQEATLSAADAAGASLSPGAGTAGGVADVPGAGRTAIDGVALAREVAARSFTLLRNEGGLLPLEGIRSVALIGSAAGEARIMGGGSARVFPDRIVSPLDGLRAREGVEVRHARGTDPRIRLAPPAGPARVLFLDPEGEVLAEHPLAAAEVRRLGRLPADVDGERLAAVEIRLSHTPVAGGEHEFSVTGAGAYTLTVDGATVLDEVLVPDGGDPGAAFLSPPERRVAVALTEGVPVELSLRHRTGTVGGMVFVAFALGHAAPSPGDDALIAEAVRAAADADVAVVVASTTPEVESEGFDRTGLALPGRQDELIAKVSGANPRTIVVVNAGSPVEMPWLERVPAVLLTWFPGQEAGDALADVLFGDVEPGGRLPTTWPAAQADVPVLEVTPVEGEVAYDEGVFIGYRAWERAGREPAFWFGHGLGYTTWSYGTITATARTVSVAVTNTGRRPGREVVQFYLSPVERDPGRPARWLAGFDVVDAEPGQTVITTVTLPERAFQVWTGEGWRTVCGDYTVEAGRSVADRPLGAVVSV</sequence>
<keyword evidence="3" id="KW-0119">Carbohydrate metabolism</keyword>
<dbReference type="Pfam" id="PF01915">
    <property type="entry name" value="Glyco_hydro_3_C"/>
    <property type="match status" value="1"/>
</dbReference>
<dbReference type="Gene3D" id="2.60.120.260">
    <property type="entry name" value="Galactose-binding domain-like"/>
    <property type="match status" value="1"/>
</dbReference>
<dbReference type="SMART" id="SM01217">
    <property type="entry name" value="Fn3_like"/>
    <property type="match status" value="1"/>
</dbReference>
<dbReference type="InterPro" id="IPR002772">
    <property type="entry name" value="Glyco_hydro_3_C"/>
</dbReference>
<comment type="similarity">
    <text evidence="1 4">Belongs to the glycosyl hydrolase 3 family.</text>
</comment>
<dbReference type="Gene3D" id="3.40.50.1700">
    <property type="entry name" value="Glycoside hydrolase family 3 C-terminal domain"/>
    <property type="match status" value="1"/>
</dbReference>
<dbReference type="InterPro" id="IPR036881">
    <property type="entry name" value="Glyco_hydro_3_C_sf"/>
</dbReference>
<dbReference type="Proteomes" id="UP000634476">
    <property type="component" value="Unassembled WGS sequence"/>
</dbReference>
<dbReference type="SUPFAM" id="SSF51445">
    <property type="entry name" value="(Trans)glycosidases"/>
    <property type="match status" value="1"/>
</dbReference>
<evidence type="ECO:0000256" key="5">
    <source>
        <dbReference type="SAM" id="MobiDB-lite"/>
    </source>
</evidence>
<gene>
    <name evidence="7" type="ORF">Pta02_39120</name>
</gene>
<dbReference type="AlphaFoldDB" id="A0A8J3SWF5"/>
<dbReference type="Gene3D" id="3.20.20.300">
    <property type="entry name" value="Glycoside hydrolase, family 3, N-terminal domain"/>
    <property type="match status" value="1"/>
</dbReference>
<dbReference type="InterPro" id="IPR013783">
    <property type="entry name" value="Ig-like_fold"/>
</dbReference>
<evidence type="ECO:0000256" key="3">
    <source>
        <dbReference type="ARBA" id="ARBA00023277"/>
    </source>
</evidence>
<dbReference type="SUPFAM" id="SSF52279">
    <property type="entry name" value="Beta-D-glucan exohydrolase, C-terminal domain"/>
    <property type="match status" value="1"/>
</dbReference>
<proteinExistence type="inferred from homology"/>
<evidence type="ECO:0000256" key="1">
    <source>
        <dbReference type="ARBA" id="ARBA00005336"/>
    </source>
</evidence>
<evidence type="ECO:0000256" key="2">
    <source>
        <dbReference type="ARBA" id="ARBA00022801"/>
    </source>
</evidence>
<dbReference type="PANTHER" id="PTHR42715">
    <property type="entry name" value="BETA-GLUCOSIDASE"/>
    <property type="match status" value="1"/>
</dbReference>
<protein>
    <submittedName>
        <fullName evidence="7">Glycosyl hydrolase</fullName>
    </submittedName>
</protein>
<name>A0A8J3SWF5_9ACTN</name>
<dbReference type="InterPro" id="IPR036962">
    <property type="entry name" value="Glyco_hydro_3_N_sf"/>
</dbReference>
<dbReference type="GO" id="GO:0004553">
    <property type="term" value="F:hydrolase activity, hydrolyzing O-glycosyl compounds"/>
    <property type="evidence" value="ECO:0007669"/>
    <property type="project" value="InterPro"/>
</dbReference>
<evidence type="ECO:0000259" key="6">
    <source>
        <dbReference type="SMART" id="SM01217"/>
    </source>
</evidence>
<dbReference type="EMBL" id="BOOK01000029">
    <property type="protein sequence ID" value="GII01904.1"/>
    <property type="molecule type" value="Genomic_DNA"/>
</dbReference>
<dbReference type="PROSITE" id="PS00775">
    <property type="entry name" value="GLYCOSYL_HYDROL_F3"/>
    <property type="match status" value="1"/>
</dbReference>
<dbReference type="PANTHER" id="PTHR42715:SF10">
    <property type="entry name" value="BETA-GLUCOSIDASE"/>
    <property type="match status" value="1"/>
</dbReference>
<dbReference type="InterPro" id="IPR001764">
    <property type="entry name" value="Glyco_hydro_3_N"/>
</dbReference>
<organism evidence="7 8">
    <name type="scientific">Planobispora takensis</name>
    <dbReference type="NCBI Taxonomy" id="1367882"/>
    <lineage>
        <taxon>Bacteria</taxon>
        <taxon>Bacillati</taxon>
        <taxon>Actinomycetota</taxon>
        <taxon>Actinomycetes</taxon>
        <taxon>Streptosporangiales</taxon>
        <taxon>Streptosporangiaceae</taxon>
        <taxon>Planobispora</taxon>
    </lineage>
</organism>
<dbReference type="InterPro" id="IPR017853">
    <property type="entry name" value="GH"/>
</dbReference>
<evidence type="ECO:0000313" key="8">
    <source>
        <dbReference type="Proteomes" id="UP000634476"/>
    </source>
</evidence>
<accession>A0A8J3SWF5</accession>
<evidence type="ECO:0000256" key="4">
    <source>
        <dbReference type="RuleBase" id="RU361161"/>
    </source>
</evidence>
<feature type="region of interest" description="Disordered" evidence="5">
    <location>
        <begin position="291"/>
        <end position="320"/>
    </location>
</feature>
<keyword evidence="2 4" id="KW-0378">Hydrolase</keyword>
<keyword evidence="8" id="KW-1185">Reference proteome</keyword>
<comment type="caution">
    <text evidence="7">The sequence shown here is derived from an EMBL/GenBank/DDBJ whole genome shotgun (WGS) entry which is preliminary data.</text>
</comment>
<keyword evidence="4" id="KW-0326">Glycosidase</keyword>
<dbReference type="PRINTS" id="PR00133">
    <property type="entry name" value="GLHYDRLASE3"/>
</dbReference>
<dbReference type="InterPro" id="IPR019800">
    <property type="entry name" value="Glyco_hydro_3_AS"/>
</dbReference>